<feature type="region of interest" description="Disordered" evidence="7">
    <location>
        <begin position="325"/>
        <end position="403"/>
    </location>
</feature>
<feature type="compositionally biased region" description="Pro residues" evidence="7">
    <location>
        <begin position="167"/>
        <end position="177"/>
    </location>
</feature>
<gene>
    <name evidence="9" type="ORF">TOPH_00622</name>
</gene>
<evidence type="ECO:0000256" key="3">
    <source>
        <dbReference type="ARBA" id="ARBA00011396"/>
    </source>
</evidence>
<feature type="compositionally biased region" description="Low complexity" evidence="7">
    <location>
        <begin position="101"/>
        <end position="114"/>
    </location>
</feature>
<evidence type="ECO:0000256" key="1">
    <source>
        <dbReference type="ARBA" id="ARBA00004406"/>
    </source>
</evidence>
<feature type="compositionally biased region" description="Low complexity" evidence="7">
    <location>
        <begin position="43"/>
        <end position="54"/>
    </location>
</feature>
<comment type="subcellular location">
    <subcellularLocation>
        <location evidence="1">Endoplasmic reticulum membrane</location>
        <topology evidence="1">Peripheral membrane protein</topology>
    </subcellularLocation>
</comment>
<organism evidence="9 10">
    <name type="scientific">Tolypocladium ophioglossoides (strain CBS 100239)</name>
    <name type="common">Snaketongue truffleclub</name>
    <name type="synonym">Elaphocordyceps ophioglossoides</name>
    <dbReference type="NCBI Taxonomy" id="1163406"/>
    <lineage>
        <taxon>Eukaryota</taxon>
        <taxon>Fungi</taxon>
        <taxon>Dikarya</taxon>
        <taxon>Ascomycota</taxon>
        <taxon>Pezizomycotina</taxon>
        <taxon>Sordariomycetes</taxon>
        <taxon>Hypocreomycetidae</taxon>
        <taxon>Hypocreales</taxon>
        <taxon>Ophiocordycipitaceae</taxon>
        <taxon>Tolypocladium</taxon>
    </lineage>
</organism>
<evidence type="ECO:0000256" key="5">
    <source>
        <dbReference type="ARBA" id="ARBA00022824"/>
    </source>
</evidence>
<keyword evidence="5" id="KW-0256">Endoplasmic reticulum</keyword>
<feature type="region of interest" description="Disordered" evidence="7">
    <location>
        <begin position="595"/>
        <end position="617"/>
    </location>
</feature>
<protein>
    <recommendedName>
        <fullName evidence="4">Ras modification protein ERF4</fullName>
    </recommendedName>
</protein>
<comment type="caution">
    <text evidence="9">The sequence shown here is derived from an EMBL/GenBank/DDBJ whole genome shotgun (WGS) entry which is preliminary data.</text>
</comment>
<dbReference type="GO" id="GO:0006612">
    <property type="term" value="P:protein targeting to membrane"/>
    <property type="evidence" value="ECO:0007669"/>
    <property type="project" value="TreeGrafter"/>
</dbReference>
<evidence type="ECO:0000256" key="7">
    <source>
        <dbReference type="SAM" id="MobiDB-lite"/>
    </source>
</evidence>
<dbReference type="PANTHER" id="PTHR13254">
    <property type="entry name" value="GOLGI AUTOANTIGEN, GOLGIN SUBFAMILY A, 7"/>
    <property type="match status" value="1"/>
</dbReference>
<feature type="region of interest" description="Disordered" evidence="7">
    <location>
        <begin position="43"/>
        <end position="63"/>
    </location>
</feature>
<dbReference type="PANTHER" id="PTHR13254:SF0">
    <property type="entry name" value="GOLGIN SUBFAMILY A MEMBER 7_ERF4 DOMAIN-CONTAINING PROTEIN"/>
    <property type="match status" value="1"/>
</dbReference>
<evidence type="ECO:0000256" key="6">
    <source>
        <dbReference type="ARBA" id="ARBA00023136"/>
    </source>
</evidence>
<dbReference type="Pfam" id="PF10256">
    <property type="entry name" value="Erf4"/>
    <property type="match status" value="1"/>
</dbReference>
<keyword evidence="6" id="KW-0472">Membrane</keyword>
<dbReference type="Proteomes" id="UP000036947">
    <property type="component" value="Unassembled WGS sequence"/>
</dbReference>
<evidence type="ECO:0000313" key="9">
    <source>
        <dbReference type="EMBL" id="KND94852.1"/>
    </source>
</evidence>
<dbReference type="GO" id="GO:0031211">
    <property type="term" value="C:endoplasmic reticulum palmitoyltransferase complex"/>
    <property type="evidence" value="ECO:0007669"/>
    <property type="project" value="TreeGrafter"/>
</dbReference>
<reference evidence="9 10" key="1">
    <citation type="journal article" date="2015" name="BMC Genomics">
        <title>The genome of the truffle-parasite Tolypocladium ophioglossoides and the evolution of antifungal peptaibiotics.</title>
        <authorList>
            <person name="Quandt C.A."/>
            <person name="Bushley K.E."/>
            <person name="Spatafora J.W."/>
        </authorList>
    </citation>
    <scope>NUCLEOTIDE SEQUENCE [LARGE SCALE GENOMIC DNA]</scope>
    <source>
        <strain evidence="9 10">CBS 100239</strain>
    </source>
</reference>
<sequence length="617" mass="66905">MNKAGDGATPSPASRRSPIPALHCPVQALQLPPLFLLLVNSRPWGRSSRPPSTSLRRRGHRKTEAIANTITIITTAAAPAALSRAPTRRAVATPGPHRQVASLARSDAARAAAAQLPPEHGRHGGRADSVFPTAPHAFQPSSTSTGSPPLDASQSLRLPPVSQQPRYPSPIPIPIPIPSQSRPRQHLAVAAVEALNPQQGRQQGQRFRSPFRSLAAATASSSLAPRRPRRLSSARLWNPTNSTPRNTLPRKRRTSTPPAAPVPLQHPTLDAFSDTSNLIATGAGDYPLLALPKGRQTRHSPSIRASLQFERSGGHDHRVSLPRSVRASYDGSRSQIPTPGPHEIEREPLGQAVGEQTETTKAAKVDKGKGKAIMAPPNEDPRRSYSRDLERGPDVLESRPSNITVGDGIGSALSSSNSSIMGEDVQADASEEWGPQHPCYPHVNPHVPIDSHEFATTRIIRIRRDWLVKGDLAPTFSNLYPEILDPAGVSEQEFRRVIEKLNGDLVPIFDPYSVRNVVDSLLGLVTGWLWDDFGLTSIKSRLNELERWINKWNLEMEKAMASEEGIIPPKIISLRRTGYMTLDIQIPDPEIAPAPSSMGAGESRTALPMEPAPAMTA</sequence>
<evidence type="ECO:0000256" key="4">
    <source>
        <dbReference type="ARBA" id="ARBA00018463"/>
    </source>
</evidence>
<evidence type="ECO:0000259" key="8">
    <source>
        <dbReference type="Pfam" id="PF10256"/>
    </source>
</evidence>
<dbReference type="EMBL" id="LFRF01000001">
    <property type="protein sequence ID" value="KND94852.1"/>
    <property type="molecule type" value="Genomic_DNA"/>
</dbReference>
<dbReference type="OrthoDB" id="5377273at2759"/>
<name>A0A0L0NL43_TOLOC</name>
<dbReference type="InterPro" id="IPR051371">
    <property type="entry name" value="Ras_palmitoyltransferase"/>
</dbReference>
<dbReference type="AlphaFoldDB" id="A0A0L0NL43"/>
<evidence type="ECO:0000313" key="10">
    <source>
        <dbReference type="Proteomes" id="UP000036947"/>
    </source>
</evidence>
<keyword evidence="10" id="KW-1185">Reference proteome</keyword>
<accession>A0A0L0NL43</accession>
<feature type="domain" description="Golgin subfamily A member 7/ERF4" evidence="8">
    <location>
        <begin position="459"/>
        <end position="583"/>
    </location>
</feature>
<dbReference type="GO" id="GO:0005789">
    <property type="term" value="C:endoplasmic reticulum membrane"/>
    <property type="evidence" value="ECO:0007669"/>
    <property type="project" value="UniProtKB-SubCell"/>
</dbReference>
<dbReference type="InterPro" id="IPR019383">
    <property type="entry name" value="Golgin_A_7/ERF4"/>
</dbReference>
<feature type="compositionally biased region" description="Polar residues" evidence="7">
    <location>
        <begin position="139"/>
        <end position="156"/>
    </location>
</feature>
<evidence type="ECO:0000256" key="2">
    <source>
        <dbReference type="ARBA" id="ARBA00007732"/>
    </source>
</evidence>
<feature type="compositionally biased region" description="Basic and acidic residues" evidence="7">
    <location>
        <begin position="379"/>
        <end position="397"/>
    </location>
</feature>
<proteinExistence type="inferred from homology"/>
<dbReference type="STRING" id="1163406.A0A0L0NL43"/>
<feature type="compositionally biased region" description="Low complexity" evidence="7">
    <location>
        <begin position="197"/>
        <end position="225"/>
    </location>
</feature>
<feature type="region of interest" description="Disordered" evidence="7">
    <location>
        <begin position="81"/>
        <end position="269"/>
    </location>
</feature>
<feature type="compositionally biased region" description="Low complexity" evidence="7">
    <location>
        <begin position="81"/>
        <end position="90"/>
    </location>
</feature>
<comment type="subunit">
    <text evidence="3">Interacts with ERF2.</text>
</comment>
<comment type="similarity">
    <text evidence="2">Belongs to the ERF4 family.</text>
</comment>